<feature type="region of interest" description="Disordered" evidence="6">
    <location>
        <begin position="1"/>
        <end position="121"/>
    </location>
</feature>
<proteinExistence type="predicted"/>
<keyword evidence="2" id="KW-0479">Metal-binding</keyword>
<evidence type="ECO:0000313" key="7">
    <source>
        <dbReference type="EMBL" id="KAG0012928.1"/>
    </source>
</evidence>
<name>A0A9P6SZ21_9FUNG</name>
<keyword evidence="3" id="KW-0863">Zinc-finger</keyword>
<organism evidence="7 8">
    <name type="scientific">Entomortierella chlamydospora</name>
    <dbReference type="NCBI Taxonomy" id="101097"/>
    <lineage>
        <taxon>Eukaryota</taxon>
        <taxon>Fungi</taxon>
        <taxon>Fungi incertae sedis</taxon>
        <taxon>Mucoromycota</taxon>
        <taxon>Mortierellomycotina</taxon>
        <taxon>Mortierellomycetes</taxon>
        <taxon>Mortierellales</taxon>
        <taxon>Mortierellaceae</taxon>
        <taxon>Entomortierella</taxon>
    </lineage>
</organism>
<evidence type="ECO:0000313" key="8">
    <source>
        <dbReference type="Proteomes" id="UP000703661"/>
    </source>
</evidence>
<dbReference type="GO" id="GO:0005634">
    <property type="term" value="C:nucleus"/>
    <property type="evidence" value="ECO:0007669"/>
    <property type="project" value="UniProtKB-SubCell"/>
</dbReference>
<evidence type="ECO:0000256" key="5">
    <source>
        <dbReference type="ARBA" id="ARBA00023242"/>
    </source>
</evidence>
<dbReference type="PANTHER" id="PTHR46481:SF10">
    <property type="entry name" value="ZINC FINGER BED DOMAIN-CONTAINING PROTEIN 39"/>
    <property type="match status" value="1"/>
</dbReference>
<feature type="compositionally biased region" description="Polar residues" evidence="6">
    <location>
        <begin position="72"/>
        <end position="82"/>
    </location>
</feature>
<dbReference type="SUPFAM" id="SSF53098">
    <property type="entry name" value="Ribonuclease H-like"/>
    <property type="match status" value="1"/>
</dbReference>
<dbReference type="GO" id="GO:0008270">
    <property type="term" value="F:zinc ion binding"/>
    <property type="evidence" value="ECO:0007669"/>
    <property type="project" value="UniProtKB-KW"/>
</dbReference>
<evidence type="ECO:0000256" key="6">
    <source>
        <dbReference type="SAM" id="MobiDB-lite"/>
    </source>
</evidence>
<dbReference type="EMBL" id="JAAAID010000915">
    <property type="protein sequence ID" value="KAG0012928.1"/>
    <property type="molecule type" value="Genomic_DNA"/>
</dbReference>
<feature type="compositionally biased region" description="Acidic residues" evidence="6">
    <location>
        <begin position="29"/>
        <end position="65"/>
    </location>
</feature>
<dbReference type="AlphaFoldDB" id="A0A9P6SZ21"/>
<reference evidence="7" key="1">
    <citation type="journal article" date="2020" name="Fungal Divers.">
        <title>Resolving the Mortierellaceae phylogeny through synthesis of multi-gene phylogenetics and phylogenomics.</title>
        <authorList>
            <person name="Vandepol N."/>
            <person name="Liber J."/>
            <person name="Desiro A."/>
            <person name="Na H."/>
            <person name="Kennedy M."/>
            <person name="Barry K."/>
            <person name="Grigoriev I.V."/>
            <person name="Miller A.N."/>
            <person name="O'Donnell K."/>
            <person name="Stajich J.E."/>
            <person name="Bonito G."/>
        </authorList>
    </citation>
    <scope>NUCLEOTIDE SEQUENCE</scope>
    <source>
        <strain evidence="7">NRRL 2769</strain>
    </source>
</reference>
<accession>A0A9P6SZ21</accession>
<gene>
    <name evidence="7" type="ORF">BGZ80_011415</name>
</gene>
<evidence type="ECO:0000256" key="2">
    <source>
        <dbReference type="ARBA" id="ARBA00022723"/>
    </source>
</evidence>
<keyword evidence="8" id="KW-1185">Reference proteome</keyword>
<dbReference type="InterPro" id="IPR052035">
    <property type="entry name" value="ZnF_BED_domain_contain"/>
</dbReference>
<keyword evidence="4" id="KW-0862">Zinc</keyword>
<dbReference type="PANTHER" id="PTHR46481">
    <property type="entry name" value="ZINC FINGER BED DOMAIN-CONTAINING PROTEIN 4"/>
    <property type="match status" value="1"/>
</dbReference>
<sequence>MESSGNTTDDQFDRNPANSHSDDENLTNTEDEDLTNTEDENLTSTEDESTDDENAESANEEDDMVFADHKSGNSWERNNRQVPGSLAIQETDIDDDKPPARNKRPRPQYHQPTCLPRQPPLYLPRPQLSCLGQHPSLPQQPEQYQIQRRPIQQHHVQQRQSFGQWQQLGHPLEHDALSPGNAALQYPPRLQYFSQSQYPPQSRYPPQSQYPSQPSPFHSQYIPPLQHPPSPPRHFRTMFTQRQHGSPLTNGSDDELVTDGPISHKVPPPIRAAFPRVTEPCDIADLSNPANYYSLRLGSLPSVETCLQLRGHAALLAQIPFREIEQSRSLYKHFFRIEEFESEPGHIETRGICHMLQCIHGTFSLGTSRTSWARHAINKHTDVCDALLMFRLRQKNFLLATAPQTGTASQNTRRPAKKAQQELVFKIAAMIAIERLSLSFVESKSFRGVVHFANPNLKVPSVIKFEEILQDYQIHKRVDLKDCLSAVQFGSITSDIWTSKQGNKYLGLTFHFIRHHDFQPQSIAIGMEPLNDSHTAVLLKTTITHNMTRWDSKYNTASRMLALLPAVDHVIQSAEVGQSKKDESLLELLQPHILDRNEKTILKEGLGILKPVYDLTHFFNADNHSSISVVYTSVHDLISRPVTATTAEAQGFSTRLVKELVDRWNMDYIPDLDLISAFLNPSFVHHNLFRRSNPNDLTETLGDQMKCLVKKALLGLSTLGVMSAYGEDKPRTRSKDSWVRILDFQIKEYEHAASCLPDEERRHYFDKPEDF</sequence>
<feature type="region of interest" description="Disordered" evidence="6">
    <location>
        <begin position="195"/>
        <end position="237"/>
    </location>
</feature>
<evidence type="ECO:0000256" key="1">
    <source>
        <dbReference type="ARBA" id="ARBA00004123"/>
    </source>
</evidence>
<evidence type="ECO:0000256" key="3">
    <source>
        <dbReference type="ARBA" id="ARBA00022771"/>
    </source>
</evidence>
<keyword evidence="5" id="KW-0539">Nucleus</keyword>
<evidence type="ECO:0000256" key="4">
    <source>
        <dbReference type="ARBA" id="ARBA00022833"/>
    </source>
</evidence>
<dbReference type="Proteomes" id="UP000703661">
    <property type="component" value="Unassembled WGS sequence"/>
</dbReference>
<feature type="compositionally biased region" description="Low complexity" evidence="6">
    <location>
        <begin position="195"/>
        <end position="224"/>
    </location>
</feature>
<dbReference type="InterPro" id="IPR012337">
    <property type="entry name" value="RNaseH-like_sf"/>
</dbReference>
<comment type="subcellular location">
    <subcellularLocation>
        <location evidence="1">Nucleus</location>
    </subcellularLocation>
</comment>
<comment type="caution">
    <text evidence="7">The sequence shown here is derived from an EMBL/GenBank/DDBJ whole genome shotgun (WGS) entry which is preliminary data.</text>
</comment>
<protein>
    <submittedName>
        <fullName evidence="7">Uncharacterized protein</fullName>
    </submittedName>
</protein>